<dbReference type="SUPFAM" id="SSF57903">
    <property type="entry name" value="FYVE/PHD zinc finger"/>
    <property type="match status" value="1"/>
</dbReference>
<dbReference type="InterPro" id="IPR011011">
    <property type="entry name" value="Znf_FYVE_PHD"/>
</dbReference>
<dbReference type="OMA" id="WWIRRSH"/>
<sequence length="143" mass="16033">VRLVPPGRLLHLARCCGARQAWWIRRSHPALHRIDIHHGIGQDHSGDSYREGLEEALCAARGAKPSKWKPVDKVSKCACCDADFTWASVLRSEPHRLQARCHCHSCGDVVCSGCSERKRPLPQVGVLREVRFCDRCFLRPSSG</sequence>
<gene>
    <name evidence="6" type="ORF">PGLA1383_LOCUS45899</name>
</gene>
<protein>
    <recommendedName>
        <fullName evidence="5">FYVE-type domain-containing protein</fullName>
    </recommendedName>
</protein>
<dbReference type="GO" id="GO:0008270">
    <property type="term" value="F:zinc ion binding"/>
    <property type="evidence" value="ECO:0007669"/>
    <property type="project" value="UniProtKB-KW"/>
</dbReference>
<feature type="domain" description="FYVE-type" evidence="5">
    <location>
        <begin position="71"/>
        <end position="141"/>
    </location>
</feature>
<dbReference type="Pfam" id="PF01363">
    <property type="entry name" value="FYVE"/>
    <property type="match status" value="1"/>
</dbReference>
<reference evidence="6" key="1">
    <citation type="submission" date="2021-02" db="EMBL/GenBank/DDBJ databases">
        <authorList>
            <person name="Dougan E. K."/>
            <person name="Rhodes N."/>
            <person name="Thang M."/>
            <person name="Chan C."/>
        </authorList>
    </citation>
    <scope>NUCLEOTIDE SEQUENCE</scope>
</reference>
<dbReference type="AlphaFoldDB" id="A0A813GVR5"/>
<evidence type="ECO:0000259" key="5">
    <source>
        <dbReference type="PROSITE" id="PS50178"/>
    </source>
</evidence>
<proteinExistence type="predicted"/>
<evidence type="ECO:0000256" key="1">
    <source>
        <dbReference type="ARBA" id="ARBA00022723"/>
    </source>
</evidence>
<dbReference type="Gene3D" id="3.30.40.10">
    <property type="entry name" value="Zinc/RING finger domain, C3HC4 (zinc finger)"/>
    <property type="match status" value="1"/>
</dbReference>
<organism evidence="6 7">
    <name type="scientific">Polarella glacialis</name>
    <name type="common">Dinoflagellate</name>
    <dbReference type="NCBI Taxonomy" id="89957"/>
    <lineage>
        <taxon>Eukaryota</taxon>
        <taxon>Sar</taxon>
        <taxon>Alveolata</taxon>
        <taxon>Dinophyceae</taxon>
        <taxon>Suessiales</taxon>
        <taxon>Suessiaceae</taxon>
        <taxon>Polarella</taxon>
    </lineage>
</organism>
<dbReference type="OrthoDB" id="70570at2759"/>
<keyword evidence="7" id="KW-1185">Reference proteome</keyword>
<keyword evidence="2 4" id="KW-0863">Zinc-finger</keyword>
<evidence type="ECO:0000313" key="7">
    <source>
        <dbReference type="Proteomes" id="UP000654075"/>
    </source>
</evidence>
<keyword evidence="3" id="KW-0862">Zinc</keyword>
<dbReference type="PROSITE" id="PS50178">
    <property type="entry name" value="ZF_FYVE"/>
    <property type="match status" value="1"/>
</dbReference>
<evidence type="ECO:0000313" key="6">
    <source>
        <dbReference type="EMBL" id="CAE8629405.1"/>
    </source>
</evidence>
<dbReference type="EMBL" id="CAJNNV010029639">
    <property type="protein sequence ID" value="CAE8629405.1"/>
    <property type="molecule type" value="Genomic_DNA"/>
</dbReference>
<feature type="non-terminal residue" evidence="6">
    <location>
        <position position="143"/>
    </location>
</feature>
<dbReference type="SMART" id="SM00064">
    <property type="entry name" value="FYVE"/>
    <property type="match status" value="1"/>
</dbReference>
<keyword evidence="1" id="KW-0479">Metal-binding</keyword>
<evidence type="ECO:0000256" key="2">
    <source>
        <dbReference type="ARBA" id="ARBA00022771"/>
    </source>
</evidence>
<evidence type="ECO:0000256" key="4">
    <source>
        <dbReference type="PROSITE-ProRule" id="PRU00091"/>
    </source>
</evidence>
<dbReference type="InterPro" id="IPR013083">
    <property type="entry name" value="Znf_RING/FYVE/PHD"/>
</dbReference>
<dbReference type="Proteomes" id="UP000654075">
    <property type="component" value="Unassembled WGS sequence"/>
</dbReference>
<evidence type="ECO:0000256" key="3">
    <source>
        <dbReference type="ARBA" id="ARBA00022833"/>
    </source>
</evidence>
<name>A0A813GVR5_POLGL</name>
<dbReference type="InterPro" id="IPR017455">
    <property type="entry name" value="Znf_FYVE-rel"/>
</dbReference>
<dbReference type="InterPro" id="IPR000306">
    <property type="entry name" value="Znf_FYVE"/>
</dbReference>
<accession>A0A813GVR5</accession>
<comment type="caution">
    <text evidence="6">The sequence shown here is derived from an EMBL/GenBank/DDBJ whole genome shotgun (WGS) entry which is preliminary data.</text>
</comment>